<dbReference type="PANTHER" id="PTHR34589">
    <property type="entry name" value="SIMILAR TO RIKEN CDNA 2700081O15"/>
    <property type="match status" value="1"/>
</dbReference>
<gene>
    <name evidence="3" type="ORF">COCON_G00043200</name>
</gene>
<dbReference type="EMBL" id="JAFJMO010000003">
    <property type="protein sequence ID" value="KAJ8281801.1"/>
    <property type="molecule type" value="Genomic_DNA"/>
</dbReference>
<sequence>MEEDEPMECESGAHPCPEQIDSLSLIISAEEEEAQRHSDSGLHSAGEDGPINGHGTDDGEDAATPLCSQGTSYWSVSEGPDFPFLLSPAPKPPAAAAATPQRKLSQPRSERASRPGLSRIPGRDHRRYYHEYWRSEYLMDFDPRRHGMICMVCGSSLATLKLSTIKRHIRQKHPDSLLWSLADKEVIRSGWESHLSLEGGQRPYCTEEGAGPEGVLSCARRSAGKPASPGTPKRQPSSAGSAEEGAGAGGASPDPSANTLERYLNDSLHAWFRQEFLMEYEAGRGRLLCMVCGCQLPSLHLDHIKRHVLDVHPNSLVYSAEEKHCILQTWAKRQEYDPLRGSIPVKSEPCSGDGGPQGDGLLAAESGNVEPARSAEPGQGTGAPSRGPRSPRAPLPQRWRLEYLVGRGPGGRGLSCMVCSEPLPVGRVSSFRRHMQERHPEAANLGRTERQALVDAWDQEFTPPLQSPPPPLLPLLLHSGGEDLQTQEETAPNTPTSLAERGTASSPPKTADRRSSGTDEGGGPRDGARSTLMVTAIRQSHYPGKDQRRNYQVRWRLEYLMDYDCRRHGLICMVCGAALATLKVSTIKRHILQVHPDSLGYGPAERQQATLSYNQTALRFVHSDGCFSPRNHGSAGNIVGNAAGHLGHAAGFCLSPQHPLPSSSKNIPWEGEGLDVP</sequence>
<feature type="region of interest" description="Disordered" evidence="1">
    <location>
        <begin position="484"/>
        <end position="530"/>
    </location>
</feature>
<feature type="compositionally biased region" description="Low complexity" evidence="1">
    <location>
        <begin position="382"/>
        <end position="392"/>
    </location>
</feature>
<reference evidence="3" key="1">
    <citation type="journal article" date="2023" name="Science">
        <title>Genome structures resolve the early diversification of teleost fishes.</title>
        <authorList>
            <person name="Parey E."/>
            <person name="Louis A."/>
            <person name="Montfort J."/>
            <person name="Bouchez O."/>
            <person name="Roques C."/>
            <person name="Iampietro C."/>
            <person name="Lluch J."/>
            <person name="Castinel A."/>
            <person name="Donnadieu C."/>
            <person name="Desvignes T."/>
            <person name="Floi Bucao C."/>
            <person name="Jouanno E."/>
            <person name="Wen M."/>
            <person name="Mejri S."/>
            <person name="Dirks R."/>
            <person name="Jansen H."/>
            <person name="Henkel C."/>
            <person name="Chen W.J."/>
            <person name="Zahm M."/>
            <person name="Cabau C."/>
            <person name="Klopp C."/>
            <person name="Thompson A.W."/>
            <person name="Robinson-Rechavi M."/>
            <person name="Braasch I."/>
            <person name="Lecointre G."/>
            <person name="Bobe J."/>
            <person name="Postlethwait J.H."/>
            <person name="Berthelot C."/>
            <person name="Roest Crollius H."/>
            <person name="Guiguen Y."/>
        </authorList>
    </citation>
    <scope>NUCLEOTIDE SEQUENCE</scope>
    <source>
        <strain evidence="3">Concon-B</strain>
    </source>
</reference>
<dbReference type="AlphaFoldDB" id="A0A9Q1DU64"/>
<evidence type="ECO:0000259" key="2">
    <source>
        <dbReference type="SMART" id="SM00355"/>
    </source>
</evidence>
<protein>
    <recommendedName>
        <fullName evidence="2">C2H2-type domain-containing protein</fullName>
    </recommendedName>
</protein>
<feature type="region of interest" description="Disordered" evidence="1">
    <location>
        <begin position="341"/>
        <end position="395"/>
    </location>
</feature>
<feature type="domain" description="C2H2-type" evidence="2">
    <location>
        <begin position="414"/>
        <end position="439"/>
    </location>
</feature>
<feature type="domain" description="C2H2-type" evidence="2">
    <location>
        <begin position="148"/>
        <end position="173"/>
    </location>
</feature>
<dbReference type="InterPro" id="IPR040647">
    <property type="entry name" value="SPIN-DOC_Znf-C2H2"/>
</dbReference>
<dbReference type="SMART" id="SM00355">
    <property type="entry name" value="ZnF_C2H2"/>
    <property type="match status" value="4"/>
</dbReference>
<feature type="domain" description="C2H2-type" evidence="2">
    <location>
        <begin position="287"/>
        <end position="312"/>
    </location>
</feature>
<dbReference type="Proteomes" id="UP001152803">
    <property type="component" value="Unassembled WGS sequence"/>
</dbReference>
<organism evidence="3 4">
    <name type="scientific">Conger conger</name>
    <name type="common">Conger eel</name>
    <name type="synonym">Muraena conger</name>
    <dbReference type="NCBI Taxonomy" id="82655"/>
    <lineage>
        <taxon>Eukaryota</taxon>
        <taxon>Metazoa</taxon>
        <taxon>Chordata</taxon>
        <taxon>Craniata</taxon>
        <taxon>Vertebrata</taxon>
        <taxon>Euteleostomi</taxon>
        <taxon>Actinopterygii</taxon>
        <taxon>Neopterygii</taxon>
        <taxon>Teleostei</taxon>
        <taxon>Anguilliformes</taxon>
        <taxon>Congridae</taxon>
        <taxon>Conger</taxon>
    </lineage>
</organism>
<feature type="region of interest" description="Disordered" evidence="1">
    <location>
        <begin position="1"/>
        <end position="67"/>
    </location>
</feature>
<dbReference type="InterPro" id="IPR013087">
    <property type="entry name" value="Znf_C2H2_type"/>
</dbReference>
<evidence type="ECO:0000256" key="1">
    <source>
        <dbReference type="SAM" id="MobiDB-lite"/>
    </source>
</evidence>
<dbReference type="OrthoDB" id="9945249at2759"/>
<feature type="compositionally biased region" description="Basic and acidic residues" evidence="1">
    <location>
        <begin position="510"/>
        <end position="528"/>
    </location>
</feature>
<accession>A0A9Q1DU64</accession>
<evidence type="ECO:0000313" key="3">
    <source>
        <dbReference type="EMBL" id="KAJ8281801.1"/>
    </source>
</evidence>
<feature type="domain" description="C2H2-type" evidence="2">
    <location>
        <begin position="570"/>
        <end position="595"/>
    </location>
</feature>
<keyword evidence="4" id="KW-1185">Reference proteome</keyword>
<dbReference type="GO" id="GO:0045892">
    <property type="term" value="P:negative regulation of DNA-templated transcription"/>
    <property type="evidence" value="ECO:0007669"/>
    <property type="project" value="TreeGrafter"/>
</dbReference>
<dbReference type="Pfam" id="PF18658">
    <property type="entry name" value="zf-C2H2_12"/>
    <property type="match status" value="4"/>
</dbReference>
<proteinExistence type="predicted"/>
<evidence type="ECO:0000313" key="4">
    <source>
        <dbReference type="Proteomes" id="UP001152803"/>
    </source>
</evidence>
<name>A0A9Q1DU64_CONCO</name>
<comment type="caution">
    <text evidence="3">The sequence shown here is derived from an EMBL/GenBank/DDBJ whole genome shotgun (WGS) entry which is preliminary data.</text>
</comment>
<feature type="compositionally biased region" description="Polar residues" evidence="1">
    <location>
        <begin position="487"/>
        <end position="508"/>
    </location>
</feature>
<feature type="region of interest" description="Disordered" evidence="1">
    <location>
        <begin position="216"/>
        <end position="259"/>
    </location>
</feature>
<dbReference type="PANTHER" id="PTHR34589:SF2">
    <property type="entry name" value="ZINC FINGER TRANSLOCATION-ASSOCIATED PROTEIN"/>
    <property type="match status" value="1"/>
</dbReference>
<feature type="region of interest" description="Disordered" evidence="1">
    <location>
        <begin position="84"/>
        <end position="120"/>
    </location>
</feature>
<dbReference type="InterPro" id="IPR052675">
    <property type="entry name" value="ZnF_transloc-Spindlin_int"/>
</dbReference>